<name>A0A8K0A313_BRALA</name>
<dbReference type="Proteomes" id="UP000838412">
    <property type="component" value="Chromosome 5"/>
</dbReference>
<feature type="compositionally biased region" description="Basic and acidic residues" evidence="2">
    <location>
        <begin position="1"/>
        <end position="17"/>
    </location>
</feature>
<organism evidence="3 4">
    <name type="scientific">Branchiostoma lanceolatum</name>
    <name type="common">Common lancelet</name>
    <name type="synonym">Amphioxus lanceolatum</name>
    <dbReference type="NCBI Taxonomy" id="7740"/>
    <lineage>
        <taxon>Eukaryota</taxon>
        <taxon>Metazoa</taxon>
        <taxon>Chordata</taxon>
        <taxon>Cephalochordata</taxon>
        <taxon>Leptocardii</taxon>
        <taxon>Amphioxiformes</taxon>
        <taxon>Branchiostomatidae</taxon>
        <taxon>Branchiostoma</taxon>
    </lineage>
</organism>
<dbReference type="EMBL" id="OV696690">
    <property type="protein sequence ID" value="CAH1266630.1"/>
    <property type="molecule type" value="Genomic_DNA"/>
</dbReference>
<accession>A0A8K0A313</accession>
<feature type="coiled-coil region" evidence="1">
    <location>
        <begin position="153"/>
        <end position="180"/>
    </location>
</feature>
<evidence type="ECO:0000256" key="1">
    <source>
        <dbReference type="SAM" id="Coils"/>
    </source>
</evidence>
<proteinExistence type="predicted"/>
<evidence type="ECO:0000256" key="2">
    <source>
        <dbReference type="SAM" id="MobiDB-lite"/>
    </source>
</evidence>
<evidence type="ECO:0000313" key="4">
    <source>
        <dbReference type="Proteomes" id="UP000838412"/>
    </source>
</evidence>
<gene>
    <name evidence="3" type="primary">Hypp3452</name>
    <name evidence="3" type="ORF">BLAG_LOCUS20181</name>
</gene>
<feature type="region of interest" description="Disordered" evidence="2">
    <location>
        <begin position="1"/>
        <end position="62"/>
    </location>
</feature>
<evidence type="ECO:0000313" key="3">
    <source>
        <dbReference type="EMBL" id="CAH1266630.1"/>
    </source>
</evidence>
<keyword evidence="1" id="KW-0175">Coiled coil</keyword>
<sequence>MESPKSRRDGTEKERGRNRPLRARVQGRDAIPPTQEPEEIPRKRLFREREREAEPREGADYERVMETAQAAKRARRVKMRQKDKVERQRKWTRDERRLHEYQKVEEVLKMVRHIITRVRKGTLKSKAAQKLYKKLLRKATARLRRKRKTPTLVLTKKEELQALKRKRRELRAKLSGLRRDRPPSAEEQYRENRVKVVGSLHEKVISDITQLGTPRTRKRKYAAKYNVPPYHSPRRDQRCHEMLATAQRLLNREDLGQQDLLVSPEMVEEVIKERARKDTAP</sequence>
<reference evidence="3" key="1">
    <citation type="submission" date="2022-01" db="EMBL/GenBank/DDBJ databases">
        <authorList>
            <person name="Braso-Vives M."/>
        </authorList>
    </citation>
    <scope>NUCLEOTIDE SEQUENCE</scope>
</reference>
<keyword evidence="4" id="KW-1185">Reference proteome</keyword>
<feature type="compositionally biased region" description="Basic and acidic residues" evidence="2">
    <location>
        <begin position="39"/>
        <end position="62"/>
    </location>
</feature>
<protein>
    <submittedName>
        <fullName evidence="3">Hypp3452 protein</fullName>
    </submittedName>
</protein>
<dbReference type="AlphaFoldDB" id="A0A8K0A313"/>